<dbReference type="EMBL" id="WHOA01000248">
    <property type="protein sequence ID" value="NOU76904.1"/>
    <property type="molecule type" value="Genomic_DNA"/>
</dbReference>
<organism evidence="5 6">
    <name type="scientific">Paenibacillus phytorum</name>
    <dbReference type="NCBI Taxonomy" id="2654977"/>
    <lineage>
        <taxon>Bacteria</taxon>
        <taxon>Bacillati</taxon>
        <taxon>Bacillota</taxon>
        <taxon>Bacilli</taxon>
        <taxon>Bacillales</taxon>
        <taxon>Paenibacillaceae</taxon>
        <taxon>Paenibacillus</taxon>
    </lineage>
</organism>
<dbReference type="PRINTS" id="PR00032">
    <property type="entry name" value="HTHARAC"/>
</dbReference>
<reference evidence="5 6" key="1">
    <citation type="submission" date="2019-10" db="EMBL/GenBank/DDBJ databases">
        <title>Description of Paenibacillus terrestris sp. nov.</title>
        <authorList>
            <person name="Carlier A."/>
            <person name="Qi S."/>
        </authorList>
    </citation>
    <scope>NUCLEOTIDE SEQUENCE [LARGE SCALE GENOMIC DNA]</scope>
    <source>
        <strain evidence="5 6">LMG 31458</strain>
    </source>
</reference>
<evidence type="ECO:0000256" key="2">
    <source>
        <dbReference type="ARBA" id="ARBA00023125"/>
    </source>
</evidence>
<dbReference type="PROSITE" id="PS01124">
    <property type="entry name" value="HTH_ARAC_FAMILY_2"/>
    <property type="match status" value="1"/>
</dbReference>
<dbReference type="InterPro" id="IPR018060">
    <property type="entry name" value="HTH_AraC"/>
</dbReference>
<dbReference type="InterPro" id="IPR020449">
    <property type="entry name" value="Tscrpt_reg_AraC-type_HTH"/>
</dbReference>
<keyword evidence="2" id="KW-0238">DNA-binding</keyword>
<evidence type="ECO:0000313" key="5">
    <source>
        <dbReference type="EMBL" id="NOU76904.1"/>
    </source>
</evidence>
<evidence type="ECO:0000313" key="6">
    <source>
        <dbReference type="Proteomes" id="UP000616779"/>
    </source>
</evidence>
<dbReference type="Proteomes" id="UP000616779">
    <property type="component" value="Unassembled WGS sequence"/>
</dbReference>
<dbReference type="InterPro" id="IPR018062">
    <property type="entry name" value="HTH_AraC-typ_CS"/>
</dbReference>
<evidence type="ECO:0000256" key="3">
    <source>
        <dbReference type="ARBA" id="ARBA00023163"/>
    </source>
</evidence>
<dbReference type="SUPFAM" id="SSF51215">
    <property type="entry name" value="Regulatory protein AraC"/>
    <property type="match status" value="1"/>
</dbReference>
<dbReference type="PROSITE" id="PS00041">
    <property type="entry name" value="HTH_ARAC_FAMILY_1"/>
    <property type="match status" value="1"/>
</dbReference>
<feature type="domain" description="HTH araC/xylS-type" evidence="4">
    <location>
        <begin position="199"/>
        <end position="297"/>
    </location>
</feature>
<keyword evidence="6" id="KW-1185">Reference proteome</keyword>
<dbReference type="InterPro" id="IPR003313">
    <property type="entry name" value="AraC-bd"/>
</dbReference>
<dbReference type="SUPFAM" id="SSF46689">
    <property type="entry name" value="Homeodomain-like"/>
    <property type="match status" value="2"/>
</dbReference>
<proteinExistence type="predicted"/>
<dbReference type="Pfam" id="PF02311">
    <property type="entry name" value="AraC_binding"/>
    <property type="match status" value="1"/>
</dbReference>
<dbReference type="PANTHER" id="PTHR43280">
    <property type="entry name" value="ARAC-FAMILY TRANSCRIPTIONAL REGULATOR"/>
    <property type="match status" value="1"/>
</dbReference>
<sequence>MNSFTIDKERISMDLFDQKGCLQLNEKLPTLHYCGDFIVRRNWKLGPRILDDNELVFFPQGNGTIYRNGDQVYTLNQPSWVLTKAGETHSYHFGETAATRHLFLHFSGGEWFAPTLFSTMCCDVIPVREGGLLSAIISQILHISHEEKGTNRCNILLSALLSELEYLSNKSKNTSDPSMKYLKNKKEAVSDPSYPLVVSKALTYIRNRLLEPITVAEIAVHCQLSHEHLTRVFVRVIGIPLRQMIIQLRLERASHMLRHSTLSIKEIASQCGYAENHYFSRAFTAYYGITATEYRQEYADPRVQHIVPDERLEENYPINVYFHINP</sequence>
<name>A0ABX1Y8N7_9BACL</name>
<accession>A0ABX1Y8N7</accession>
<dbReference type="PANTHER" id="PTHR43280:SF2">
    <property type="entry name" value="HTH-TYPE TRANSCRIPTIONAL REGULATOR EXSA"/>
    <property type="match status" value="1"/>
</dbReference>
<gene>
    <name evidence="5" type="ORF">GC098_37030</name>
</gene>
<dbReference type="SMART" id="SM00342">
    <property type="entry name" value="HTH_ARAC"/>
    <property type="match status" value="1"/>
</dbReference>
<dbReference type="Pfam" id="PF12833">
    <property type="entry name" value="HTH_18"/>
    <property type="match status" value="1"/>
</dbReference>
<evidence type="ECO:0000259" key="4">
    <source>
        <dbReference type="PROSITE" id="PS01124"/>
    </source>
</evidence>
<evidence type="ECO:0000256" key="1">
    <source>
        <dbReference type="ARBA" id="ARBA00023015"/>
    </source>
</evidence>
<comment type="caution">
    <text evidence="5">The sequence shown here is derived from an EMBL/GenBank/DDBJ whole genome shotgun (WGS) entry which is preliminary data.</text>
</comment>
<protein>
    <submittedName>
        <fullName evidence="5">Helix-turn-helix domain-containing protein</fullName>
    </submittedName>
</protein>
<dbReference type="Gene3D" id="1.10.10.60">
    <property type="entry name" value="Homeodomain-like"/>
    <property type="match status" value="2"/>
</dbReference>
<dbReference type="InterPro" id="IPR009057">
    <property type="entry name" value="Homeodomain-like_sf"/>
</dbReference>
<keyword evidence="1" id="KW-0805">Transcription regulation</keyword>
<dbReference type="InterPro" id="IPR037923">
    <property type="entry name" value="HTH-like"/>
</dbReference>
<keyword evidence="3" id="KW-0804">Transcription</keyword>